<reference evidence="2 3" key="1">
    <citation type="submission" date="2019-09" db="EMBL/GenBank/DDBJ databases">
        <title>Gimesia benthica sp. nov., a novel bacterium isolated from deep-sea water of the Northwest Indian Ocean.</title>
        <authorList>
            <person name="Dai X."/>
        </authorList>
    </citation>
    <scope>NUCLEOTIDE SEQUENCE [LARGE SCALE GENOMIC DNA]</scope>
    <source>
        <strain evidence="2 3">E7</strain>
    </source>
</reference>
<dbReference type="RefSeq" id="WP_155366279.1">
    <property type="nucleotide sequence ID" value="NZ_CP043930.1"/>
</dbReference>
<dbReference type="Proteomes" id="UP000427281">
    <property type="component" value="Chromosome"/>
</dbReference>
<protein>
    <recommendedName>
        <fullName evidence="4">Peptidase C39 domain-containing protein</fullName>
    </recommendedName>
</protein>
<dbReference type="KEGG" id="gim:F1728_24400"/>
<dbReference type="EMBL" id="CP043930">
    <property type="protein sequence ID" value="QGQ25630.1"/>
    <property type="molecule type" value="Genomic_DNA"/>
</dbReference>
<proteinExistence type="predicted"/>
<evidence type="ECO:0008006" key="4">
    <source>
        <dbReference type="Google" id="ProtNLM"/>
    </source>
</evidence>
<evidence type="ECO:0000256" key="1">
    <source>
        <dbReference type="SAM" id="Phobius"/>
    </source>
</evidence>
<dbReference type="Gene3D" id="3.90.70.10">
    <property type="entry name" value="Cysteine proteinases"/>
    <property type="match status" value="1"/>
</dbReference>
<keyword evidence="1" id="KW-0812">Transmembrane</keyword>
<accession>A0A6I6AKP9</accession>
<sequence length="210" mass="23540">MLRQIEGKIRNAFVLAVVATILFVPTKRASPVDDVNTTTLPTLTDNGYQTACGPIACFVAMRLMGVDCSLDTIITKCDWKEGELTTLQSMQDTFADFEKEIVSMPIRVSPQELVDYLESGNYVAVLPIRKRSGEVNHAVCAIGYEEGNVIAVDYPELTQKYSLDKLCDIWDGPVLLVSRSYHGWFTRNLKWLVLPILSVLIFITIKVRGY</sequence>
<keyword evidence="1" id="KW-1133">Transmembrane helix</keyword>
<evidence type="ECO:0000313" key="3">
    <source>
        <dbReference type="Proteomes" id="UP000427281"/>
    </source>
</evidence>
<name>A0A6I6AKP9_9PLAN</name>
<keyword evidence="3" id="KW-1185">Reference proteome</keyword>
<evidence type="ECO:0000313" key="2">
    <source>
        <dbReference type="EMBL" id="QGQ25630.1"/>
    </source>
</evidence>
<keyword evidence="1" id="KW-0472">Membrane</keyword>
<gene>
    <name evidence="2" type="ORF">F1728_24400</name>
</gene>
<dbReference type="AlphaFoldDB" id="A0A6I6AKP9"/>
<feature type="transmembrane region" description="Helical" evidence="1">
    <location>
        <begin position="189"/>
        <end position="207"/>
    </location>
</feature>
<organism evidence="2 3">
    <name type="scientific">Gimesia benthica</name>
    <dbReference type="NCBI Taxonomy" id="2608982"/>
    <lineage>
        <taxon>Bacteria</taxon>
        <taxon>Pseudomonadati</taxon>
        <taxon>Planctomycetota</taxon>
        <taxon>Planctomycetia</taxon>
        <taxon>Planctomycetales</taxon>
        <taxon>Planctomycetaceae</taxon>
        <taxon>Gimesia</taxon>
    </lineage>
</organism>